<evidence type="ECO:0000313" key="2">
    <source>
        <dbReference type="EMBL" id="KIL35978.1"/>
    </source>
</evidence>
<dbReference type="Proteomes" id="UP000054526">
    <property type="component" value="Unassembled WGS sequence"/>
</dbReference>
<sequence>MAVTICPWCQSEVPHEEGEEPEKFCPVCDNEMDGYRTLRVNVGSEEEEEEQEEEEAEENDDSAIDWNSDVAMSEKDEALLRFEETVAEILDEQDLAPECPQCREYMLEAGEQLISGEQFRPRIPEALGQAVLEAPFALTVYMCPSCFTVQTTLAENDRHHVARRLSEASTRRTGGHP</sequence>
<comment type="caution">
    <text evidence="2">The sequence shown here is derived from an EMBL/GenBank/DDBJ whole genome shotgun (WGS) entry which is preliminary data.</text>
</comment>
<name>A0ABR5A5D9_9BACL</name>
<evidence type="ECO:0000313" key="3">
    <source>
        <dbReference type="Proteomes" id="UP000054526"/>
    </source>
</evidence>
<feature type="region of interest" description="Disordered" evidence="1">
    <location>
        <begin position="39"/>
        <end position="63"/>
    </location>
</feature>
<reference evidence="2 3" key="1">
    <citation type="submission" date="2014-12" db="EMBL/GenBank/DDBJ databases">
        <title>Draft genome sequence of Cohnella kolymensis strain B-2846.</title>
        <authorList>
            <person name="Karlyshev A.V."/>
            <person name="Kudryashova E.B."/>
        </authorList>
    </citation>
    <scope>NUCLEOTIDE SEQUENCE [LARGE SCALE GENOMIC DNA]</scope>
    <source>
        <strain evidence="2 3">VKM B-2846</strain>
    </source>
</reference>
<evidence type="ECO:0008006" key="4">
    <source>
        <dbReference type="Google" id="ProtNLM"/>
    </source>
</evidence>
<dbReference type="EMBL" id="JXAL01000016">
    <property type="protein sequence ID" value="KIL35978.1"/>
    <property type="molecule type" value="Genomic_DNA"/>
</dbReference>
<evidence type="ECO:0000256" key="1">
    <source>
        <dbReference type="SAM" id="MobiDB-lite"/>
    </source>
</evidence>
<proteinExistence type="predicted"/>
<dbReference type="RefSeq" id="WP_041062901.1">
    <property type="nucleotide sequence ID" value="NZ_JXAL01000016.1"/>
</dbReference>
<protein>
    <recommendedName>
        <fullName evidence="4">DZANK-type domain-containing protein</fullName>
    </recommendedName>
</protein>
<gene>
    <name evidence="2" type="ORF">SD71_11630</name>
</gene>
<organism evidence="2 3">
    <name type="scientific">Cohnella kolymensis</name>
    <dbReference type="NCBI Taxonomy" id="1590652"/>
    <lineage>
        <taxon>Bacteria</taxon>
        <taxon>Bacillati</taxon>
        <taxon>Bacillota</taxon>
        <taxon>Bacilli</taxon>
        <taxon>Bacillales</taxon>
        <taxon>Paenibacillaceae</taxon>
        <taxon>Cohnella</taxon>
    </lineage>
</organism>
<accession>A0ABR5A5D9</accession>
<keyword evidence="3" id="KW-1185">Reference proteome</keyword>
<feature type="compositionally biased region" description="Acidic residues" evidence="1">
    <location>
        <begin position="44"/>
        <end position="63"/>
    </location>
</feature>